<evidence type="ECO:0000256" key="2">
    <source>
        <dbReference type="SAM" id="SignalP"/>
    </source>
</evidence>
<dbReference type="InterPro" id="IPR010317">
    <property type="entry name" value="WxLIP_PGBD"/>
</dbReference>
<feature type="signal peptide" evidence="2">
    <location>
        <begin position="1"/>
        <end position="28"/>
    </location>
</feature>
<keyword evidence="5" id="KW-1185">Reference proteome</keyword>
<proteinExistence type="predicted"/>
<evidence type="ECO:0000256" key="1">
    <source>
        <dbReference type="SAM" id="Phobius"/>
    </source>
</evidence>
<name>A0AA45KEY1_9LACT</name>
<feature type="domain" description="WxL Interacting Protein peptidoglycan binding" evidence="3">
    <location>
        <begin position="33"/>
        <end position="162"/>
    </location>
</feature>
<dbReference type="Proteomes" id="UP000663608">
    <property type="component" value="Chromosome"/>
</dbReference>
<feature type="transmembrane region" description="Helical" evidence="1">
    <location>
        <begin position="305"/>
        <end position="325"/>
    </location>
</feature>
<dbReference type="AlphaFoldDB" id="A0AA45KEY1"/>
<accession>A0AA45KEY1</accession>
<gene>
    <name evidence="4" type="ORF">JW886_06405</name>
</gene>
<sequence length="333" mass="37254">MKGVKQFKWLIASLVFLVFCGINNPVQALEGDFSVEAITEAHQKQKINSYWWLQVEPKERINLVLKLTNGAEKSTFLVTSHQAATNNNFTIDYGLSQKEVAALLSQNDNSFNFYHDLHFEGETQAGKLKVSLAPYENRDIKINFNISKNGLAHQVIGGITVTQQVNSSNQEGILNQYSHAVALVMEPTAISPLVPVKETLLEDEKGDLFLRVNNPNGSLVEGVKIQATLTDKYEQHVAKLATNQSSLVPFAQVELPFSMNEPLKRGQNYHLVISTNGRTIEEDWVVGEDGKLNVNHQQKIQKKSALVTTSPILWLVLFLILGALIRLRHKSIK</sequence>
<dbReference type="RefSeq" id="WP_205871605.1">
    <property type="nucleotide sequence ID" value="NZ_CP070872.1"/>
</dbReference>
<dbReference type="KEGG" id="lti:JW886_06405"/>
<organism evidence="4 5">
    <name type="scientific">Lactococcus taiwanensis</name>
    <dbReference type="NCBI Taxonomy" id="1151742"/>
    <lineage>
        <taxon>Bacteria</taxon>
        <taxon>Bacillati</taxon>
        <taxon>Bacillota</taxon>
        <taxon>Bacilli</taxon>
        <taxon>Lactobacillales</taxon>
        <taxon>Streptococcaceae</taxon>
        <taxon>Lactococcus</taxon>
    </lineage>
</organism>
<keyword evidence="1" id="KW-0472">Membrane</keyword>
<dbReference type="EMBL" id="CP070872">
    <property type="protein sequence ID" value="QSE76100.1"/>
    <property type="molecule type" value="Genomic_DNA"/>
</dbReference>
<dbReference type="Pfam" id="PF06030">
    <property type="entry name" value="WxLIP_PGBD"/>
    <property type="match status" value="1"/>
</dbReference>
<evidence type="ECO:0000313" key="5">
    <source>
        <dbReference type="Proteomes" id="UP000663608"/>
    </source>
</evidence>
<keyword evidence="2" id="KW-0732">Signal</keyword>
<reference evidence="4 5" key="1">
    <citation type="submission" date="2021-02" db="EMBL/GenBank/DDBJ databases">
        <title>Complete genome sequence of Lactococcus lactis strain K_LL004.</title>
        <authorList>
            <person name="Kim H.B."/>
        </authorList>
    </citation>
    <scope>NUCLEOTIDE SEQUENCE [LARGE SCALE GENOMIC DNA]</scope>
    <source>
        <strain evidence="4 5">K_LL004</strain>
    </source>
</reference>
<evidence type="ECO:0000259" key="3">
    <source>
        <dbReference type="Pfam" id="PF06030"/>
    </source>
</evidence>
<protein>
    <submittedName>
        <fullName evidence="4">DUF916 domain-containing protein</fullName>
    </submittedName>
</protein>
<feature type="chain" id="PRO_5041239683" evidence="2">
    <location>
        <begin position="29"/>
        <end position="333"/>
    </location>
</feature>
<evidence type="ECO:0000313" key="4">
    <source>
        <dbReference type="EMBL" id="QSE76100.1"/>
    </source>
</evidence>
<keyword evidence="1" id="KW-0812">Transmembrane</keyword>
<keyword evidence="1" id="KW-1133">Transmembrane helix</keyword>